<proteinExistence type="predicted"/>
<dbReference type="EMBL" id="BJWL01000005">
    <property type="protein sequence ID" value="GFY87383.1"/>
    <property type="molecule type" value="Genomic_DNA"/>
</dbReference>
<dbReference type="Proteomes" id="UP000585474">
    <property type="component" value="Unassembled WGS sequence"/>
</dbReference>
<reference evidence="4 5" key="1">
    <citation type="submission" date="2019-07" db="EMBL/GenBank/DDBJ databases">
        <title>De Novo Assembly of kiwifruit Actinidia rufa.</title>
        <authorList>
            <person name="Sugita-Konishi S."/>
            <person name="Sato K."/>
            <person name="Mori E."/>
            <person name="Abe Y."/>
            <person name="Kisaki G."/>
            <person name="Hamano K."/>
            <person name="Suezawa K."/>
            <person name="Otani M."/>
            <person name="Fukuda T."/>
            <person name="Manabe T."/>
            <person name="Gomi K."/>
            <person name="Tabuchi M."/>
            <person name="Akimitsu K."/>
            <person name="Kataoka I."/>
        </authorList>
    </citation>
    <scope>NUCLEOTIDE SEQUENCE [LARGE SCALE GENOMIC DNA]</scope>
    <source>
        <strain evidence="5">cv. Fuchu</strain>
        <strain evidence="4">Fuchu</strain>
    </source>
</reference>
<dbReference type="EMBL" id="BJWL01000045">
    <property type="protein sequence ID" value="GFS28544.1"/>
    <property type="molecule type" value="Genomic_DNA"/>
</dbReference>
<evidence type="ECO:0000313" key="4">
    <source>
        <dbReference type="EMBL" id="GFY87383.1"/>
    </source>
</evidence>
<sequence>MREGTEPAHFIPFDRVRMNLIGKEMAGLWKKRNAIIQRRDTLVLATRSLCRQLAMGSPARGDGSDSSAIDVLRMAFGWSLGVEYLDCLAKSKDHSIH</sequence>
<evidence type="ECO:0000313" key="1">
    <source>
        <dbReference type="EMBL" id="GFS28128.1"/>
    </source>
</evidence>
<dbReference type="AlphaFoldDB" id="A0A7J0ELP5"/>
<accession>A0A7J0ELP5</accession>
<gene>
    <name evidence="1" type="ORF">Acr_00g0000210</name>
    <name evidence="2" type="ORF">Acr_00g0000250</name>
    <name evidence="3" type="ORF">Acr_00g0002450</name>
    <name evidence="4" type="ORF">Acr_05g0010220</name>
</gene>
<protein>
    <submittedName>
        <fullName evidence="4">Uncharacterized protein</fullName>
    </submittedName>
</protein>
<comment type="caution">
    <text evidence="4">The sequence shown here is derived from an EMBL/GenBank/DDBJ whole genome shotgun (WGS) entry which is preliminary data.</text>
</comment>
<keyword evidence="5" id="KW-1185">Reference proteome</keyword>
<evidence type="ECO:0000313" key="2">
    <source>
        <dbReference type="EMBL" id="GFS28133.1"/>
    </source>
</evidence>
<dbReference type="EMBL" id="BJWL01000035">
    <property type="protein sequence ID" value="GFS28128.1"/>
    <property type="molecule type" value="Genomic_DNA"/>
</dbReference>
<organism evidence="4 5">
    <name type="scientific">Actinidia rufa</name>
    <dbReference type="NCBI Taxonomy" id="165716"/>
    <lineage>
        <taxon>Eukaryota</taxon>
        <taxon>Viridiplantae</taxon>
        <taxon>Streptophyta</taxon>
        <taxon>Embryophyta</taxon>
        <taxon>Tracheophyta</taxon>
        <taxon>Spermatophyta</taxon>
        <taxon>Magnoliopsida</taxon>
        <taxon>eudicotyledons</taxon>
        <taxon>Gunneridae</taxon>
        <taxon>Pentapetalae</taxon>
        <taxon>asterids</taxon>
        <taxon>Ericales</taxon>
        <taxon>Actinidiaceae</taxon>
        <taxon>Actinidia</taxon>
    </lineage>
</organism>
<evidence type="ECO:0000313" key="5">
    <source>
        <dbReference type="Proteomes" id="UP000585474"/>
    </source>
</evidence>
<dbReference type="EMBL" id="BJWL01000035">
    <property type="protein sequence ID" value="GFS28133.1"/>
    <property type="molecule type" value="Genomic_DNA"/>
</dbReference>
<name>A0A7J0ELP5_9ERIC</name>
<evidence type="ECO:0000313" key="3">
    <source>
        <dbReference type="EMBL" id="GFS28544.1"/>
    </source>
</evidence>